<accession>A0AAW4BGE8</accession>
<dbReference type="AlphaFoldDB" id="A0AAW4BGE8"/>
<proteinExistence type="predicted"/>
<dbReference type="Proteomes" id="UP000786185">
    <property type="component" value="Unassembled WGS sequence"/>
</dbReference>
<name>A0AAW4BGE8_VIBAN</name>
<feature type="non-terminal residue" evidence="1">
    <location>
        <position position="102"/>
    </location>
</feature>
<evidence type="ECO:0000313" key="1">
    <source>
        <dbReference type="EMBL" id="MBF4437135.1"/>
    </source>
</evidence>
<sequence length="102" mass="11189">GSLLAFVEQIQQQMADDMAHSLFDGQSVLTEKNRHNHNLNAGMPVVFNDTLSVGQHRPLPYGKLNAFGAQTPHVYLDSMLIPSPCGGVIIKWTIQENCLKSG</sequence>
<comment type="caution">
    <text evidence="1">The sequence shown here is derived from an EMBL/GenBank/DDBJ whole genome shotgun (WGS) entry which is preliminary data.</text>
</comment>
<protein>
    <submittedName>
        <fullName evidence="1">Uncharacterized protein</fullName>
    </submittedName>
</protein>
<organism evidence="1 2">
    <name type="scientific">Vibrio anguillarum</name>
    <name type="common">Listonella anguillarum</name>
    <dbReference type="NCBI Taxonomy" id="55601"/>
    <lineage>
        <taxon>Bacteria</taxon>
        <taxon>Pseudomonadati</taxon>
        <taxon>Pseudomonadota</taxon>
        <taxon>Gammaproteobacteria</taxon>
        <taxon>Vibrionales</taxon>
        <taxon>Vibrionaceae</taxon>
        <taxon>Vibrio</taxon>
    </lineage>
</organism>
<dbReference type="EMBL" id="SCLC01000658">
    <property type="protein sequence ID" value="MBF4437135.1"/>
    <property type="molecule type" value="Genomic_DNA"/>
</dbReference>
<feature type="non-terminal residue" evidence="1">
    <location>
        <position position="1"/>
    </location>
</feature>
<evidence type="ECO:0000313" key="2">
    <source>
        <dbReference type="Proteomes" id="UP000786185"/>
    </source>
</evidence>
<dbReference type="Gene3D" id="3.30.559.30">
    <property type="entry name" value="Nonribosomal peptide synthetase, condensation domain"/>
    <property type="match status" value="1"/>
</dbReference>
<reference evidence="1" key="1">
    <citation type="journal article" date="2021" name="PeerJ">
        <title>Analysis of 44 Vibrio anguillarum genomes reveals high genetic diversity.</title>
        <authorList>
            <person name="Hansen M.J."/>
            <person name="Dalsgaard I."/>
        </authorList>
    </citation>
    <scope>NUCLEOTIDE SEQUENCE</scope>
    <source>
        <strain evidence="1">850617-1/1</strain>
    </source>
</reference>
<gene>
    <name evidence="1" type="ORF">ERJ77_22135</name>
</gene>